<dbReference type="Pfam" id="PF02706">
    <property type="entry name" value="Wzz"/>
    <property type="match status" value="1"/>
</dbReference>
<evidence type="ECO:0000256" key="4">
    <source>
        <dbReference type="ARBA" id="ARBA00022692"/>
    </source>
</evidence>
<dbReference type="PANTHER" id="PTHR32309:SF13">
    <property type="entry name" value="FERRIC ENTEROBACTIN TRANSPORT PROTEIN FEPE"/>
    <property type="match status" value="1"/>
</dbReference>
<evidence type="ECO:0000256" key="6">
    <source>
        <dbReference type="ARBA" id="ARBA00023136"/>
    </source>
</evidence>
<evidence type="ECO:0000313" key="10">
    <source>
        <dbReference type="EMBL" id="BCZ47078.1"/>
    </source>
</evidence>
<reference evidence="11" key="1">
    <citation type="submission" date="2021-07" db="EMBL/GenBank/DDBJ databases">
        <title>Complete genome sequencing of a Clostridium isolate.</title>
        <authorList>
            <person name="Ueki A."/>
            <person name="Tonouchi A."/>
        </authorList>
    </citation>
    <scope>NUCLEOTIDE SEQUENCE [LARGE SCALE GENOMIC DNA]</scope>
    <source>
        <strain evidence="11">C5S11</strain>
    </source>
</reference>
<evidence type="ECO:0000259" key="8">
    <source>
        <dbReference type="Pfam" id="PF02706"/>
    </source>
</evidence>
<proteinExistence type="inferred from homology"/>
<gene>
    <name evidence="10" type="ORF">psyc5s11_31450</name>
</gene>
<dbReference type="InterPro" id="IPR032807">
    <property type="entry name" value="GNVR"/>
</dbReference>
<feature type="domain" description="Polysaccharide chain length determinant N-terminal" evidence="8">
    <location>
        <begin position="5"/>
        <end position="94"/>
    </location>
</feature>
<dbReference type="EMBL" id="AP024849">
    <property type="protein sequence ID" value="BCZ47078.1"/>
    <property type="molecule type" value="Genomic_DNA"/>
</dbReference>
<comment type="similarity">
    <text evidence="2">Belongs to the CpsC/CapA family.</text>
</comment>
<feature type="transmembrane region" description="Helical" evidence="7">
    <location>
        <begin position="176"/>
        <end position="193"/>
    </location>
</feature>
<keyword evidence="4 7" id="KW-0812">Transmembrane</keyword>
<dbReference type="InterPro" id="IPR003856">
    <property type="entry name" value="LPS_length_determ_N"/>
</dbReference>
<evidence type="ECO:0000256" key="1">
    <source>
        <dbReference type="ARBA" id="ARBA00004651"/>
    </source>
</evidence>
<name>A0ABN6J1M9_9CLOT</name>
<organism evidence="10 11">
    <name type="scientific">Clostridium gelidum</name>
    <dbReference type="NCBI Taxonomy" id="704125"/>
    <lineage>
        <taxon>Bacteria</taxon>
        <taxon>Bacillati</taxon>
        <taxon>Bacillota</taxon>
        <taxon>Clostridia</taxon>
        <taxon>Eubacteriales</taxon>
        <taxon>Clostridiaceae</taxon>
        <taxon>Clostridium</taxon>
    </lineage>
</organism>
<dbReference type="Proteomes" id="UP000824633">
    <property type="component" value="Chromosome"/>
</dbReference>
<dbReference type="PANTHER" id="PTHR32309">
    <property type="entry name" value="TYROSINE-PROTEIN KINASE"/>
    <property type="match status" value="1"/>
</dbReference>
<evidence type="ECO:0000256" key="3">
    <source>
        <dbReference type="ARBA" id="ARBA00022475"/>
    </source>
</evidence>
<dbReference type="RefSeq" id="WP_224033461.1">
    <property type="nucleotide sequence ID" value="NZ_AP024849.1"/>
</dbReference>
<feature type="transmembrane region" description="Helical" evidence="7">
    <location>
        <begin position="21"/>
        <end position="45"/>
    </location>
</feature>
<evidence type="ECO:0000256" key="5">
    <source>
        <dbReference type="ARBA" id="ARBA00022989"/>
    </source>
</evidence>
<feature type="domain" description="Tyrosine-protein kinase G-rich" evidence="9">
    <location>
        <begin position="151"/>
        <end position="195"/>
    </location>
</feature>
<keyword evidence="6 7" id="KW-0472">Membrane</keyword>
<evidence type="ECO:0000259" key="9">
    <source>
        <dbReference type="Pfam" id="PF13807"/>
    </source>
</evidence>
<keyword evidence="11" id="KW-1185">Reference proteome</keyword>
<evidence type="ECO:0000256" key="7">
    <source>
        <dbReference type="SAM" id="Phobius"/>
    </source>
</evidence>
<protein>
    <submittedName>
        <fullName evidence="10">Capsular polysaccharide biosynthesis protein</fullName>
    </submittedName>
</protein>
<dbReference type="Pfam" id="PF13807">
    <property type="entry name" value="GNVR"/>
    <property type="match status" value="1"/>
</dbReference>
<sequence>MEEIEFKIQDIFEILKRQWKLIGAIAAGVSIIAALVSFFVITPIYQVDSKVFIGKEENSIKDYDNNDVQMYQKLLKTYSEVIKTKDLIQSAISKNNLDITSEEVIKNLKITPMTDTQILEISYENKDKTLAKEVLVVVIDEFMRESKEIIPNGNVQVIESAELPQNPISPNKGTNIAIAFLVGIMIGVSIAFLREYVDDTLKTKEQTEKVMELPVIGMIPCEEKN</sequence>
<keyword evidence="5 7" id="KW-1133">Transmembrane helix</keyword>
<keyword evidence="3" id="KW-1003">Cell membrane</keyword>
<dbReference type="InterPro" id="IPR050445">
    <property type="entry name" value="Bact_polysacc_biosynth/exp"/>
</dbReference>
<comment type="subcellular location">
    <subcellularLocation>
        <location evidence="1">Cell membrane</location>
        <topology evidence="1">Multi-pass membrane protein</topology>
    </subcellularLocation>
</comment>
<accession>A0ABN6J1M9</accession>
<evidence type="ECO:0000313" key="11">
    <source>
        <dbReference type="Proteomes" id="UP000824633"/>
    </source>
</evidence>
<evidence type="ECO:0000256" key="2">
    <source>
        <dbReference type="ARBA" id="ARBA00006683"/>
    </source>
</evidence>